<evidence type="ECO:0000259" key="1">
    <source>
        <dbReference type="PROSITE" id="PS51175"/>
    </source>
</evidence>
<dbReference type="PANTHER" id="PTHR35803">
    <property type="entry name" value="GLUCAN 1,4-ALPHA-GLUCOSIDASE SUSB-RELATED"/>
    <property type="match status" value="1"/>
</dbReference>
<dbReference type="InterPro" id="IPR006311">
    <property type="entry name" value="TAT_signal"/>
</dbReference>
<dbReference type="InterPro" id="IPR008979">
    <property type="entry name" value="Galactose-bd-like_sf"/>
</dbReference>
<dbReference type="AlphaFoldDB" id="A0A0N0U8Z6"/>
<gene>
    <name evidence="2" type="ORF">AMS69_13235</name>
</gene>
<dbReference type="PROSITE" id="PS51175">
    <property type="entry name" value="CBM6"/>
    <property type="match status" value="1"/>
</dbReference>
<dbReference type="Gene3D" id="2.80.10.50">
    <property type="match status" value="3"/>
</dbReference>
<feature type="domain" description="CBM6" evidence="1">
    <location>
        <begin position="645"/>
        <end position="781"/>
    </location>
</feature>
<dbReference type="InterPro" id="IPR029483">
    <property type="entry name" value="GH97_C"/>
</dbReference>
<dbReference type="Proteomes" id="UP000037729">
    <property type="component" value="Unassembled WGS sequence"/>
</dbReference>
<dbReference type="InterPro" id="IPR014718">
    <property type="entry name" value="GH-type_carb-bd"/>
</dbReference>
<dbReference type="Pfam" id="PF10566">
    <property type="entry name" value="Glyco_hydro_97"/>
    <property type="match status" value="1"/>
</dbReference>
<dbReference type="Gene3D" id="3.20.20.70">
    <property type="entry name" value="Aldolase class I"/>
    <property type="match status" value="2"/>
</dbReference>
<dbReference type="InterPro" id="IPR000772">
    <property type="entry name" value="Ricin_B_lectin"/>
</dbReference>
<dbReference type="GO" id="GO:0030246">
    <property type="term" value="F:carbohydrate binding"/>
    <property type="evidence" value="ECO:0007669"/>
    <property type="project" value="InterPro"/>
</dbReference>
<keyword evidence="3" id="KW-1185">Reference proteome</keyword>
<dbReference type="SUPFAM" id="SSF50370">
    <property type="entry name" value="Ricin B-like lectins"/>
    <property type="match status" value="1"/>
</dbReference>
<dbReference type="RefSeq" id="WP_053968539.1">
    <property type="nucleotide sequence ID" value="NZ_LIUF01000004.1"/>
</dbReference>
<dbReference type="InterPro" id="IPR013785">
    <property type="entry name" value="Aldolase_TIM"/>
</dbReference>
<dbReference type="PATRIC" id="fig|1705562.3.peg.3234"/>
<dbReference type="Gene3D" id="2.70.98.10">
    <property type="match status" value="1"/>
</dbReference>
<dbReference type="PROSITE" id="PS50231">
    <property type="entry name" value="RICIN_B_LECTIN"/>
    <property type="match status" value="1"/>
</dbReference>
<name>A0A0N0U8Z6_9EURY</name>
<dbReference type="SUPFAM" id="SSF49785">
    <property type="entry name" value="Galactose-binding domain-like"/>
    <property type="match status" value="1"/>
</dbReference>
<dbReference type="Pfam" id="PF14508">
    <property type="entry name" value="GH97_N"/>
    <property type="match status" value="1"/>
</dbReference>
<dbReference type="InterPro" id="IPR005084">
    <property type="entry name" value="CBM6"/>
</dbReference>
<organism evidence="2 3">
    <name type="scientific">Haloarcula rubripromontorii</name>
    <dbReference type="NCBI Taxonomy" id="1705562"/>
    <lineage>
        <taxon>Archaea</taxon>
        <taxon>Methanobacteriati</taxon>
        <taxon>Methanobacteriota</taxon>
        <taxon>Stenosarchaea group</taxon>
        <taxon>Halobacteria</taxon>
        <taxon>Halobacteriales</taxon>
        <taxon>Haloarculaceae</taxon>
        <taxon>Haloarcula</taxon>
    </lineage>
</organism>
<dbReference type="Pfam" id="PF14509">
    <property type="entry name" value="GH97_C"/>
    <property type="match status" value="1"/>
</dbReference>
<dbReference type="InterPro" id="IPR029486">
    <property type="entry name" value="GH97_N"/>
</dbReference>
<protein>
    <submittedName>
        <fullName evidence="2">Alpha-glucosidase</fullName>
    </submittedName>
</protein>
<dbReference type="EMBL" id="LIUF01000004">
    <property type="protein sequence ID" value="KOX92334.1"/>
    <property type="molecule type" value="Genomic_DNA"/>
</dbReference>
<dbReference type="InterPro" id="IPR052720">
    <property type="entry name" value="Glycosyl_hydrolase_97"/>
</dbReference>
<dbReference type="OrthoDB" id="18576at2157"/>
<sequence>MTDDDWHDRSVNRRDFLSGLSGLVAAAAYSKEVPDAVAAQVTAGDSSDTQQVTSPDGTIAVTVDVSSGVPQYEVAFGGTTYIAPSPIGFEFADQAAFGTAVSGSGPDITVTGSESGTTTETWEPEWGDFATVSEEYSYLRVGLEETVSPGRSANIEVRVFNDGLGFRVAFDDDFGDFTISSETTEFNFSGDYTAWWIENEYVNPRFEQEYTESSLSDIPAGNKTIRPNDNVVRAGAHTPLTMAAGDGTYLSVHESNLDDYASMALAAQSDSGSREMAVDLAPLPDGNKVAASAPHVTPWRTVQIGTSPGDLVESQLVPLLADPLDESAFPTNSDGSADTSWLESGRKYTGIWWTMIAGSANWEYKSDSEIESNGNNPAEYVHGARTERMKRYMKFAAEHSIDSVLAEGWNQGWDTYPGDGTGLEMAVDESYPDFDVQAVTDYGASRSNPVKMTMHNETAGNIVTYEDEINTDNIFSGYENAGIRSIKNGYVSDPGLGFDGDGSTPSHNQHCQISVNHHRFVIQQAAANRQMLEIHEGLKPTGEIRTYPNVAAREVVKAQEYDGFDSLGANVGRDHHVLLPFTRMLAGPTSYQPGIFDITFNDSEGDQIQTTRAKQLAMYPNYLGGIQMAADRMEAYIDESFGVGEFIQAQSGTLNGMITADRWRNAFGAHYVPVDPNREPEGAAVRFTVTDVPSSGTYDLHLRYAADQEDNSTAVQNNGSPEATLVVNGTEQTLAPSFTTYWDTWDIHTVSVQLDAGTNRLAITLGPNDVGGFNLNTVGVTEQGAGAPFPAAYTDFTDSVAAAENYDTEPEFDYIEAVPVSWDETVAVDGQIGDYAVTAKRSGSEWYLGAMTDGTARDVTVSLDFLSSQTDGWTVTEYADAAEAGVDNNPTAVVISDYDVTAGDSVTLSMGASGGTAMRIVPSDGSDTNDIVSGEAYVLRNENSGKALDVEFASTSDGTNVHQYEYSGGENQQWVVTDLGTGYYKLEAVHSGKALDVEAAATGDGANVHQYEYSGGENQQWAIRENADGTYRLLARHSGKALDVEAGATTDGANVQQYSYVGGDNQKWTFEQL</sequence>
<dbReference type="InterPro" id="IPR035992">
    <property type="entry name" value="Ricin_B-like_lectins"/>
</dbReference>
<evidence type="ECO:0000313" key="2">
    <source>
        <dbReference type="EMBL" id="KOX92334.1"/>
    </source>
</evidence>
<reference evidence="2 3" key="1">
    <citation type="submission" date="2015-08" db="EMBL/GenBank/DDBJ databases">
        <title>Genomes of Isolates from Cabo Rojo, PR.</title>
        <authorList>
            <person name="Sanchez-Nieves R.L."/>
            <person name="Montalvo-Rodriguez R."/>
        </authorList>
    </citation>
    <scope>NUCLEOTIDE SEQUENCE [LARGE SCALE GENOMIC DNA]</scope>
    <source>
        <strain evidence="2 3">SL3</strain>
    </source>
</reference>
<dbReference type="STRING" id="1705562.AMS69_13235"/>
<dbReference type="SMART" id="SM00458">
    <property type="entry name" value="RICIN"/>
    <property type="match status" value="1"/>
</dbReference>
<dbReference type="PANTHER" id="PTHR35803:SF1">
    <property type="entry name" value="GLUCAN 1,4-ALPHA-GLUCOSIDASE SUSB"/>
    <property type="match status" value="1"/>
</dbReference>
<dbReference type="CDD" id="cd00161">
    <property type="entry name" value="beta-trefoil_Ricin-like"/>
    <property type="match status" value="1"/>
</dbReference>
<dbReference type="InterPro" id="IPR019563">
    <property type="entry name" value="GH97_catalytic"/>
</dbReference>
<comment type="caution">
    <text evidence="2">The sequence shown here is derived from an EMBL/GenBank/DDBJ whole genome shotgun (WGS) entry which is preliminary data.</text>
</comment>
<dbReference type="Pfam" id="PF14200">
    <property type="entry name" value="RicinB_lectin_2"/>
    <property type="match status" value="2"/>
</dbReference>
<proteinExistence type="predicted"/>
<dbReference type="PROSITE" id="PS51318">
    <property type="entry name" value="TAT"/>
    <property type="match status" value="1"/>
</dbReference>
<accession>A0A0N0U8Z6</accession>
<dbReference type="Gene3D" id="2.60.120.260">
    <property type="entry name" value="Galactose-binding domain-like"/>
    <property type="match status" value="1"/>
</dbReference>
<evidence type="ECO:0000313" key="3">
    <source>
        <dbReference type="Proteomes" id="UP000037729"/>
    </source>
</evidence>